<name>A6DQ34_9BACT</name>
<feature type="signal peptide" evidence="1">
    <location>
        <begin position="1"/>
        <end position="17"/>
    </location>
</feature>
<dbReference type="Proteomes" id="UP000004947">
    <property type="component" value="Unassembled WGS sequence"/>
</dbReference>
<comment type="caution">
    <text evidence="2">The sequence shown here is derived from an EMBL/GenBank/DDBJ whole genome shotgun (WGS) entry which is preliminary data.</text>
</comment>
<dbReference type="STRING" id="313628.LNTAR_24229"/>
<proteinExistence type="predicted"/>
<evidence type="ECO:0000256" key="1">
    <source>
        <dbReference type="SAM" id="SignalP"/>
    </source>
</evidence>
<reference evidence="2 3" key="1">
    <citation type="journal article" date="2010" name="J. Bacteriol.">
        <title>Genome sequence of Lentisphaera araneosa HTCC2155T, the type species of the order Lentisphaerales in the phylum Lentisphaerae.</title>
        <authorList>
            <person name="Thrash J.C."/>
            <person name="Cho J.C."/>
            <person name="Vergin K.L."/>
            <person name="Morris R.M."/>
            <person name="Giovannoni S.J."/>
        </authorList>
    </citation>
    <scope>NUCLEOTIDE SEQUENCE [LARGE SCALE GENOMIC DNA]</scope>
    <source>
        <strain evidence="2 3">HTCC2155</strain>
    </source>
</reference>
<evidence type="ECO:0000313" key="2">
    <source>
        <dbReference type="EMBL" id="EDM26275.1"/>
    </source>
</evidence>
<dbReference type="AlphaFoldDB" id="A6DQ34"/>
<sequence>MKYFFVALILLTSSLSAQWPDKAKIKIIYPAGASSSELDLLNKMARFFAKGSPSLVEDMLIADDYAKKFFTYYTHDFLIIVGKNNQLLDVAKQGVKLSAPLNSFTEQGAFKGSLSYLGLAPNPLFLKARFLGAVRGIPGQSLVVYGDDRKSLARAFEKIQTGYVQGTWSESSVDKPLKLTEEKTYLWGQAHKSDYDRVKSKRAEGELFRRYQWKSGRFQMSIVDGVNFKVLE</sequence>
<keyword evidence="3" id="KW-1185">Reference proteome</keyword>
<organism evidence="2 3">
    <name type="scientific">Lentisphaera araneosa HTCC2155</name>
    <dbReference type="NCBI Taxonomy" id="313628"/>
    <lineage>
        <taxon>Bacteria</taxon>
        <taxon>Pseudomonadati</taxon>
        <taxon>Lentisphaerota</taxon>
        <taxon>Lentisphaeria</taxon>
        <taxon>Lentisphaerales</taxon>
        <taxon>Lentisphaeraceae</taxon>
        <taxon>Lentisphaera</taxon>
    </lineage>
</organism>
<evidence type="ECO:0000313" key="3">
    <source>
        <dbReference type="Proteomes" id="UP000004947"/>
    </source>
</evidence>
<dbReference type="EMBL" id="ABCK01000018">
    <property type="protein sequence ID" value="EDM26275.1"/>
    <property type="molecule type" value="Genomic_DNA"/>
</dbReference>
<feature type="chain" id="PRO_5002692454" evidence="1">
    <location>
        <begin position="18"/>
        <end position="232"/>
    </location>
</feature>
<gene>
    <name evidence="2" type="ORF">LNTAR_24229</name>
</gene>
<accession>A6DQ34</accession>
<dbReference type="RefSeq" id="WP_007279965.1">
    <property type="nucleotide sequence ID" value="NZ_ABCK01000018.1"/>
</dbReference>
<protein>
    <submittedName>
        <fullName evidence="2">Uncharacterized protein</fullName>
    </submittedName>
</protein>
<keyword evidence="1" id="KW-0732">Signal</keyword>